<feature type="domain" description="Glucose-methanol-choline oxidoreductase N-terminal" evidence="11">
    <location>
        <begin position="292"/>
        <end position="306"/>
    </location>
</feature>
<dbReference type="Proteomes" id="UP000078237">
    <property type="component" value="Unassembled WGS sequence"/>
</dbReference>
<comment type="similarity">
    <text evidence="2 8">Belongs to the GMC oxidoreductase family.</text>
</comment>
<evidence type="ECO:0000313" key="12">
    <source>
        <dbReference type="EMBL" id="KXX73018.1"/>
    </source>
</evidence>
<dbReference type="Gene3D" id="3.50.50.60">
    <property type="entry name" value="FAD/NAD(P)-binding domain"/>
    <property type="match status" value="1"/>
</dbReference>
<evidence type="ECO:0000256" key="5">
    <source>
        <dbReference type="ARBA" id="ARBA00023002"/>
    </source>
</evidence>
<dbReference type="GO" id="GO:0016614">
    <property type="term" value="F:oxidoreductase activity, acting on CH-OH group of donors"/>
    <property type="evidence" value="ECO:0007669"/>
    <property type="project" value="InterPro"/>
</dbReference>
<keyword evidence="5" id="KW-0560">Oxidoreductase</keyword>
<evidence type="ECO:0000256" key="2">
    <source>
        <dbReference type="ARBA" id="ARBA00010790"/>
    </source>
</evidence>
<feature type="domain" description="Glucose-methanol-choline oxidoreductase N-terminal" evidence="10">
    <location>
        <begin position="99"/>
        <end position="122"/>
    </location>
</feature>
<comment type="caution">
    <text evidence="12">The sequence shown here is derived from an EMBL/GenBank/DDBJ whole genome shotgun (WGS) entry which is preliminary data.</text>
</comment>
<dbReference type="InterPro" id="IPR000172">
    <property type="entry name" value="GMC_OxRdtase_N"/>
</dbReference>
<dbReference type="InterPro" id="IPR012132">
    <property type="entry name" value="GMC_OxRdtase"/>
</dbReference>
<dbReference type="InterPro" id="IPR027424">
    <property type="entry name" value="Glucose_Oxidase_domain_2"/>
</dbReference>
<comment type="cofactor">
    <cofactor evidence="1 7">
        <name>FAD</name>
        <dbReference type="ChEBI" id="CHEBI:57692"/>
    </cofactor>
</comment>
<organism evidence="12 13">
    <name type="scientific">Madurella mycetomatis</name>
    <dbReference type="NCBI Taxonomy" id="100816"/>
    <lineage>
        <taxon>Eukaryota</taxon>
        <taxon>Fungi</taxon>
        <taxon>Dikarya</taxon>
        <taxon>Ascomycota</taxon>
        <taxon>Pezizomycotina</taxon>
        <taxon>Sordariomycetes</taxon>
        <taxon>Sordariomycetidae</taxon>
        <taxon>Sordariales</taxon>
        <taxon>Sordariales incertae sedis</taxon>
        <taxon>Madurella</taxon>
    </lineage>
</organism>
<name>A0A175VNF2_9PEZI</name>
<dbReference type="OrthoDB" id="269227at2759"/>
<gene>
    <name evidence="12" type="ORF">MMYC01_210427</name>
</gene>
<evidence type="ECO:0000259" key="10">
    <source>
        <dbReference type="PROSITE" id="PS00623"/>
    </source>
</evidence>
<feature type="binding site" evidence="7">
    <location>
        <position position="251"/>
    </location>
    <ligand>
        <name>FAD</name>
        <dbReference type="ChEBI" id="CHEBI:57692"/>
    </ligand>
</feature>
<keyword evidence="13" id="KW-1185">Reference proteome</keyword>
<evidence type="ECO:0000256" key="7">
    <source>
        <dbReference type="PIRSR" id="PIRSR000137-2"/>
    </source>
</evidence>
<evidence type="ECO:0000256" key="8">
    <source>
        <dbReference type="RuleBase" id="RU003968"/>
    </source>
</evidence>
<dbReference type="Pfam" id="PF05199">
    <property type="entry name" value="GMC_oxred_C"/>
    <property type="match status" value="1"/>
</dbReference>
<feature type="binding site" evidence="7">
    <location>
        <begin position="109"/>
        <end position="112"/>
    </location>
    <ligand>
        <name>FAD</name>
        <dbReference type="ChEBI" id="CHEBI:57692"/>
    </ligand>
</feature>
<feature type="active site" description="Proton acceptor" evidence="6">
    <location>
        <position position="564"/>
    </location>
</feature>
<dbReference type="Gene3D" id="4.10.450.10">
    <property type="entry name" value="Glucose Oxidase, domain 2"/>
    <property type="match status" value="1"/>
</dbReference>
<evidence type="ECO:0000256" key="9">
    <source>
        <dbReference type="SAM" id="SignalP"/>
    </source>
</evidence>
<dbReference type="PANTHER" id="PTHR11552">
    <property type="entry name" value="GLUCOSE-METHANOL-CHOLINE GMC OXIDOREDUCTASE"/>
    <property type="match status" value="1"/>
</dbReference>
<evidence type="ECO:0000256" key="6">
    <source>
        <dbReference type="PIRSR" id="PIRSR000137-1"/>
    </source>
</evidence>
<evidence type="ECO:0000313" key="13">
    <source>
        <dbReference type="Proteomes" id="UP000078237"/>
    </source>
</evidence>
<dbReference type="Gene3D" id="3.30.560.10">
    <property type="entry name" value="Glucose Oxidase, domain 3"/>
    <property type="match status" value="1"/>
</dbReference>
<dbReference type="SUPFAM" id="SSF54373">
    <property type="entry name" value="FAD-linked reductases, C-terminal domain"/>
    <property type="match status" value="1"/>
</dbReference>
<proteinExistence type="inferred from homology"/>
<dbReference type="SUPFAM" id="SSF51905">
    <property type="entry name" value="FAD/NAD(P)-binding domain"/>
    <property type="match status" value="1"/>
</dbReference>
<dbReference type="PROSITE" id="PS00624">
    <property type="entry name" value="GMC_OXRED_2"/>
    <property type="match status" value="1"/>
</dbReference>
<accession>A0A175VNF2</accession>
<dbReference type="PROSITE" id="PS00623">
    <property type="entry name" value="GMC_OXRED_1"/>
    <property type="match status" value="1"/>
</dbReference>
<dbReference type="PIRSF" id="PIRSF000137">
    <property type="entry name" value="Alcohol_oxidase"/>
    <property type="match status" value="1"/>
</dbReference>
<dbReference type="InterPro" id="IPR036188">
    <property type="entry name" value="FAD/NAD-bd_sf"/>
</dbReference>
<keyword evidence="9" id="KW-0732">Signal</keyword>
<dbReference type="STRING" id="100816.A0A175VNF2"/>
<keyword evidence="3 8" id="KW-0285">Flavoprotein</keyword>
<protein>
    <submittedName>
        <fullName evidence="12">Glucose oxidase</fullName>
    </submittedName>
</protein>
<evidence type="ECO:0000256" key="3">
    <source>
        <dbReference type="ARBA" id="ARBA00022630"/>
    </source>
</evidence>
<sequence length="585" mass="63324">MRSFACHTLLLAYVAGARSETFDYVIAGAGTAGLVIANRLSDRPDISVAVIEPGDDQRNNPNVTTINWSFASLDRSLTWQYDSVPQPNLGGKSLSYFAGKAIGGSSSINGMVYIRGDKALYDAWEEELGNPGWNWDSVFASAKRGETFTPPTTAQAASGATYDRRAHGYSGPVTVGFPFVLSNSSFYGLARRTWEALGIEPTTDINDGYCHGFVSAPMTVDRDANVREDSARAYYRPVETRRNLKIIKGTVKRITWANSRGKEAVADGFEYVNPAGKLVKIRARKEVILSASAYRSPLILESSGVGNPRILKKLGIKTKVNLPGVGESMQDHNGISMMYALNSNIEGRIPFATMPTAYDVWGNETSAIAASARAKLAEWAKVVSASTQGALSPAAIEKRFRVQHSLIFERNATIAELFPTSVGTQILAQFWTSMPFSWGSIHLGAAGKIDEPVIDPGLLTIDFDRDMVTSVGRLSQKAYSTAPLTELVATNISPGYDVLPLDASDDQWADFVTGNVQNAIHVVGTCAMLPRELGGVVDARVKVHGTRNVRVVDASIIPMQMTGHTMAPVYAVAERAAELIKEDLE</sequence>
<dbReference type="InterPro" id="IPR007867">
    <property type="entry name" value="GMC_OxRtase_C"/>
</dbReference>
<keyword evidence="4 7" id="KW-0274">FAD</keyword>
<dbReference type="Pfam" id="PF00732">
    <property type="entry name" value="GMC_oxred_N"/>
    <property type="match status" value="1"/>
</dbReference>
<evidence type="ECO:0000256" key="4">
    <source>
        <dbReference type="ARBA" id="ARBA00022827"/>
    </source>
</evidence>
<feature type="active site" description="Proton donor" evidence="6">
    <location>
        <position position="521"/>
    </location>
</feature>
<feature type="chain" id="PRO_5008043180" evidence="9">
    <location>
        <begin position="20"/>
        <end position="585"/>
    </location>
</feature>
<feature type="signal peptide" evidence="9">
    <location>
        <begin position="1"/>
        <end position="19"/>
    </location>
</feature>
<dbReference type="EMBL" id="LCTW02000570">
    <property type="protein sequence ID" value="KXX73018.1"/>
    <property type="molecule type" value="Genomic_DNA"/>
</dbReference>
<reference evidence="12 13" key="1">
    <citation type="journal article" date="2016" name="Genome Announc.">
        <title>Genome Sequence of Madurella mycetomatis mm55, Isolated from a Human Mycetoma Case in Sudan.</title>
        <authorList>
            <person name="Smit S."/>
            <person name="Derks M.F."/>
            <person name="Bervoets S."/>
            <person name="Fahal A."/>
            <person name="van Leeuwen W."/>
            <person name="van Belkum A."/>
            <person name="van de Sande W.W."/>
        </authorList>
    </citation>
    <scope>NUCLEOTIDE SEQUENCE [LARGE SCALE GENOMIC DNA]</scope>
    <source>
        <strain evidence="13">mm55</strain>
    </source>
</reference>
<evidence type="ECO:0000256" key="1">
    <source>
        <dbReference type="ARBA" id="ARBA00001974"/>
    </source>
</evidence>
<dbReference type="VEuPathDB" id="FungiDB:MMYC01_210427"/>
<evidence type="ECO:0000259" key="11">
    <source>
        <dbReference type="PROSITE" id="PS00624"/>
    </source>
</evidence>
<dbReference type="AlphaFoldDB" id="A0A175VNF2"/>
<dbReference type="PANTHER" id="PTHR11552:SF201">
    <property type="entry name" value="GLUCOSE-METHANOL-CHOLINE OXIDOREDUCTASE N-TERMINAL DOMAIN-CONTAINING PROTEIN"/>
    <property type="match status" value="1"/>
</dbReference>
<dbReference type="GO" id="GO:0050660">
    <property type="term" value="F:flavin adenine dinucleotide binding"/>
    <property type="evidence" value="ECO:0007669"/>
    <property type="project" value="InterPro"/>
</dbReference>